<feature type="transmembrane region" description="Helical" evidence="1">
    <location>
        <begin position="130"/>
        <end position="149"/>
    </location>
</feature>
<dbReference type="Proteomes" id="UP001597425">
    <property type="component" value="Unassembled WGS sequence"/>
</dbReference>
<evidence type="ECO:0000313" key="3">
    <source>
        <dbReference type="Proteomes" id="UP001597425"/>
    </source>
</evidence>
<dbReference type="EMBL" id="JBHUJD010000014">
    <property type="protein sequence ID" value="MFD2311176.1"/>
    <property type="molecule type" value="Genomic_DNA"/>
</dbReference>
<dbReference type="PANTHER" id="PTHR40076">
    <property type="entry name" value="MEMBRANE PROTEIN-RELATED"/>
    <property type="match status" value="1"/>
</dbReference>
<evidence type="ECO:0008006" key="4">
    <source>
        <dbReference type="Google" id="ProtNLM"/>
    </source>
</evidence>
<sequence length="251" mass="27023">MSDIYKAPDAELTSGDESGTYGSLEKGIAGDYTLSIGDICSEAWRRTKGNKGTIWLAVLLYLAAFLVVSFVAGLLTGYSAFNIEQQVNASLTSSLLYNLIVNIVAGPLMAGMIMIGVKIARDEETSPTEIFAYFDKLLPLVVASILMTILTMLGFVLLILPGIYLAVAYTLALPLIADRNLGPWQALETSRKAITKHWFGFFGFLIVCLLLYIAGAIPLMIGLIWVIPLVSIAVGIAYRNIFGGPESGQSA</sequence>
<feature type="transmembrane region" description="Helical" evidence="1">
    <location>
        <begin position="198"/>
        <end position="217"/>
    </location>
</feature>
<feature type="transmembrane region" description="Helical" evidence="1">
    <location>
        <begin position="54"/>
        <end position="75"/>
    </location>
</feature>
<evidence type="ECO:0000313" key="2">
    <source>
        <dbReference type="EMBL" id="MFD2311176.1"/>
    </source>
</evidence>
<keyword evidence="1" id="KW-1133">Transmembrane helix</keyword>
<keyword evidence="1" id="KW-0472">Membrane</keyword>
<gene>
    <name evidence="2" type="ORF">ACFSKX_12185</name>
</gene>
<feature type="transmembrane region" description="Helical" evidence="1">
    <location>
        <begin position="155"/>
        <end position="177"/>
    </location>
</feature>
<keyword evidence="3" id="KW-1185">Reference proteome</keyword>
<proteinExistence type="predicted"/>
<protein>
    <recommendedName>
        <fullName evidence="4">Glycerophosphoryl diester phosphodiesterase membrane domain-containing protein</fullName>
    </recommendedName>
</protein>
<name>A0ABW5EC59_9GAMM</name>
<evidence type="ECO:0000256" key="1">
    <source>
        <dbReference type="SAM" id="Phobius"/>
    </source>
</evidence>
<feature type="transmembrane region" description="Helical" evidence="1">
    <location>
        <begin position="223"/>
        <end position="242"/>
    </location>
</feature>
<accession>A0ABW5EC59</accession>
<comment type="caution">
    <text evidence="2">The sequence shown here is derived from an EMBL/GenBank/DDBJ whole genome shotgun (WGS) entry which is preliminary data.</text>
</comment>
<dbReference type="PANTHER" id="PTHR40076:SF1">
    <property type="entry name" value="MEMBRANE PROTEIN"/>
    <property type="match status" value="1"/>
</dbReference>
<dbReference type="RefSeq" id="WP_265721245.1">
    <property type="nucleotide sequence ID" value="NZ_JAPIVK010000009.1"/>
</dbReference>
<reference evidence="3" key="1">
    <citation type="journal article" date="2019" name="Int. J. Syst. Evol. Microbiol.">
        <title>The Global Catalogue of Microorganisms (GCM) 10K type strain sequencing project: providing services to taxonomists for standard genome sequencing and annotation.</title>
        <authorList>
            <consortium name="The Broad Institute Genomics Platform"/>
            <consortium name="The Broad Institute Genome Sequencing Center for Infectious Disease"/>
            <person name="Wu L."/>
            <person name="Ma J."/>
        </authorList>
    </citation>
    <scope>NUCLEOTIDE SEQUENCE [LARGE SCALE GENOMIC DNA]</scope>
    <source>
        <strain evidence="3">KCTC 12848</strain>
    </source>
</reference>
<organism evidence="2 3">
    <name type="scientific">Microbulbifer halophilus</name>
    <dbReference type="NCBI Taxonomy" id="453963"/>
    <lineage>
        <taxon>Bacteria</taxon>
        <taxon>Pseudomonadati</taxon>
        <taxon>Pseudomonadota</taxon>
        <taxon>Gammaproteobacteria</taxon>
        <taxon>Cellvibrionales</taxon>
        <taxon>Microbulbiferaceae</taxon>
        <taxon>Microbulbifer</taxon>
    </lineage>
</organism>
<keyword evidence="1" id="KW-0812">Transmembrane</keyword>
<feature type="transmembrane region" description="Helical" evidence="1">
    <location>
        <begin position="95"/>
        <end position="118"/>
    </location>
</feature>
<dbReference type="InterPro" id="IPR010380">
    <property type="entry name" value="DUF975"/>
</dbReference>